<dbReference type="AlphaFoldDB" id="A0AAV7QLL2"/>
<proteinExistence type="predicted"/>
<accession>A0AAV7QLL2</accession>
<keyword evidence="2" id="KW-1185">Reference proteome</keyword>
<dbReference type="EMBL" id="JANPWB010000010">
    <property type="protein sequence ID" value="KAJ1140252.1"/>
    <property type="molecule type" value="Genomic_DNA"/>
</dbReference>
<evidence type="ECO:0000313" key="1">
    <source>
        <dbReference type="EMBL" id="KAJ1140252.1"/>
    </source>
</evidence>
<name>A0AAV7QLL2_PLEWA</name>
<comment type="caution">
    <text evidence="1">The sequence shown here is derived from an EMBL/GenBank/DDBJ whole genome shotgun (WGS) entry which is preliminary data.</text>
</comment>
<evidence type="ECO:0000313" key="2">
    <source>
        <dbReference type="Proteomes" id="UP001066276"/>
    </source>
</evidence>
<dbReference type="Proteomes" id="UP001066276">
    <property type="component" value="Chromosome 6"/>
</dbReference>
<gene>
    <name evidence="1" type="ORF">NDU88_006609</name>
</gene>
<organism evidence="1 2">
    <name type="scientific">Pleurodeles waltl</name>
    <name type="common">Iberian ribbed newt</name>
    <dbReference type="NCBI Taxonomy" id="8319"/>
    <lineage>
        <taxon>Eukaryota</taxon>
        <taxon>Metazoa</taxon>
        <taxon>Chordata</taxon>
        <taxon>Craniata</taxon>
        <taxon>Vertebrata</taxon>
        <taxon>Euteleostomi</taxon>
        <taxon>Amphibia</taxon>
        <taxon>Batrachia</taxon>
        <taxon>Caudata</taxon>
        <taxon>Salamandroidea</taxon>
        <taxon>Salamandridae</taxon>
        <taxon>Pleurodelinae</taxon>
        <taxon>Pleurodeles</taxon>
    </lineage>
</organism>
<reference evidence="1" key="1">
    <citation type="journal article" date="2022" name="bioRxiv">
        <title>Sequencing and chromosome-scale assembly of the giantPleurodeles waltlgenome.</title>
        <authorList>
            <person name="Brown T."/>
            <person name="Elewa A."/>
            <person name="Iarovenko S."/>
            <person name="Subramanian E."/>
            <person name="Araus A.J."/>
            <person name="Petzold A."/>
            <person name="Susuki M."/>
            <person name="Suzuki K.-i.T."/>
            <person name="Hayashi T."/>
            <person name="Toyoda A."/>
            <person name="Oliveira C."/>
            <person name="Osipova E."/>
            <person name="Leigh N.D."/>
            <person name="Simon A."/>
            <person name="Yun M.H."/>
        </authorList>
    </citation>
    <scope>NUCLEOTIDE SEQUENCE</scope>
    <source>
        <strain evidence="1">20211129_DDA</strain>
        <tissue evidence="1">Liver</tissue>
    </source>
</reference>
<protein>
    <submittedName>
        <fullName evidence="1">Uncharacterized protein</fullName>
    </submittedName>
</protein>
<sequence length="91" mass="10302">MVSPSGSPEAELAETLSRDELLQLLLHPLGDNRMRLKHPIYDSPKQLEPGSMWDSLYMSVHLRFAVGGIGDYRPRGEWWGLQDWQEAGALP</sequence>